<comment type="caution">
    <text evidence="5">The sequence shown here is derived from an EMBL/GenBank/DDBJ whole genome shotgun (WGS) entry which is preliminary data.</text>
</comment>
<dbReference type="EMBL" id="JADOTZ010000001">
    <property type="protein sequence ID" value="MBG6084588.1"/>
    <property type="molecule type" value="Genomic_DNA"/>
</dbReference>
<evidence type="ECO:0000256" key="4">
    <source>
        <dbReference type="ARBA" id="ARBA00023136"/>
    </source>
</evidence>
<dbReference type="EC" id="2.5.1.39" evidence="5"/>
<evidence type="ECO:0000313" key="5">
    <source>
        <dbReference type="EMBL" id="MBG6084588.1"/>
    </source>
</evidence>
<dbReference type="Gene3D" id="1.10.357.140">
    <property type="entry name" value="UbiA prenyltransferase"/>
    <property type="match status" value="1"/>
</dbReference>
<evidence type="ECO:0000256" key="3">
    <source>
        <dbReference type="ARBA" id="ARBA00022989"/>
    </source>
</evidence>
<dbReference type="PANTHER" id="PTHR42723:SF1">
    <property type="entry name" value="CHLOROPHYLL SYNTHASE, CHLOROPLASTIC"/>
    <property type="match status" value="1"/>
</dbReference>
<proteinExistence type="predicted"/>
<keyword evidence="4" id="KW-0472">Membrane</keyword>
<keyword evidence="2" id="KW-0812">Transmembrane</keyword>
<keyword evidence="5" id="KW-0808">Transferase</keyword>
<dbReference type="AlphaFoldDB" id="A0A931GEN8"/>
<keyword evidence="3" id="KW-1133">Transmembrane helix</keyword>
<dbReference type="Pfam" id="PF01040">
    <property type="entry name" value="UbiA"/>
    <property type="match status" value="1"/>
</dbReference>
<gene>
    <name evidence="5" type="ORF">IW252_001355</name>
</gene>
<comment type="subcellular location">
    <subcellularLocation>
        <location evidence="1">Membrane</location>
        <topology evidence="1">Multi-pass membrane protein</topology>
    </subcellularLocation>
</comment>
<dbReference type="PANTHER" id="PTHR42723">
    <property type="entry name" value="CHLOROPHYLL SYNTHASE"/>
    <property type="match status" value="1"/>
</dbReference>
<reference evidence="5" key="1">
    <citation type="submission" date="2020-11" db="EMBL/GenBank/DDBJ databases">
        <title>Sequencing the genomes of 1000 actinobacteria strains.</title>
        <authorList>
            <person name="Klenk H.-P."/>
        </authorList>
    </citation>
    <scope>NUCLEOTIDE SEQUENCE</scope>
    <source>
        <strain evidence="5">DSM 26152</strain>
    </source>
</reference>
<dbReference type="InterPro" id="IPR044878">
    <property type="entry name" value="UbiA_sf"/>
</dbReference>
<organism evidence="5 6">
    <name type="scientific">Zhihengliuella flava</name>
    <dbReference type="NCBI Taxonomy" id="1285193"/>
    <lineage>
        <taxon>Bacteria</taxon>
        <taxon>Bacillati</taxon>
        <taxon>Actinomycetota</taxon>
        <taxon>Actinomycetes</taxon>
        <taxon>Micrococcales</taxon>
        <taxon>Micrococcaceae</taxon>
        <taxon>Zhihengliuella</taxon>
    </lineage>
</organism>
<dbReference type="NCBIfam" id="NF045897">
    <property type="entry name" value="SCO3242_trans"/>
    <property type="match status" value="1"/>
</dbReference>
<evidence type="ECO:0000256" key="2">
    <source>
        <dbReference type="ARBA" id="ARBA00022692"/>
    </source>
</evidence>
<evidence type="ECO:0000313" key="6">
    <source>
        <dbReference type="Proteomes" id="UP000625033"/>
    </source>
</evidence>
<protein>
    <submittedName>
        <fullName evidence="5">4-hydroxybenzoate polyprenyltransferase</fullName>
        <ecNumber evidence="5">2.5.1.39</ecNumber>
    </submittedName>
</protein>
<sequence>MVIRAHDYLELVRAPAVLTVLGDTLAGGAAAGQPLWGRRLALPVASACLYAAGMALNDYADRELDAVERPERPIPSGRITSRAALGTAAGLTGLGLALSLAGGGRGSGAVALPLAASIWTYDLVAKRNAVTGAAAMGVCRGLDVLMGAGAERARAALPAAVVMGSHTVAVTALSRGEVNGTERGTASAAVATTAAVTTAVVSGALHAAGPANPGRVLPVVAAAAVYAARCGRPQWRAAERPTAANALEATKNGIRSMLPLQAALALRHGSWHAAAVIGAVDVAGRLLRTRTSGRKVSES</sequence>
<dbReference type="Proteomes" id="UP000625033">
    <property type="component" value="Unassembled WGS sequence"/>
</dbReference>
<accession>A0A931GEN8</accession>
<dbReference type="CDD" id="cd13964">
    <property type="entry name" value="PT_UbiA_1"/>
    <property type="match status" value="1"/>
</dbReference>
<dbReference type="InterPro" id="IPR050475">
    <property type="entry name" value="Prenyltransferase_related"/>
</dbReference>
<evidence type="ECO:0000256" key="1">
    <source>
        <dbReference type="ARBA" id="ARBA00004141"/>
    </source>
</evidence>
<dbReference type="InterPro" id="IPR000537">
    <property type="entry name" value="UbiA_prenyltransferase"/>
</dbReference>
<dbReference type="RefSeq" id="WP_331271469.1">
    <property type="nucleotide sequence ID" value="NZ_JADOTZ010000001.1"/>
</dbReference>
<dbReference type="GO" id="GO:0016020">
    <property type="term" value="C:membrane"/>
    <property type="evidence" value="ECO:0007669"/>
    <property type="project" value="UniProtKB-SubCell"/>
</dbReference>
<keyword evidence="6" id="KW-1185">Reference proteome</keyword>
<name>A0A931GEN8_9MICC</name>
<dbReference type="GO" id="GO:0008412">
    <property type="term" value="F:4-hydroxybenzoate polyprenyltransferase activity"/>
    <property type="evidence" value="ECO:0007669"/>
    <property type="project" value="UniProtKB-EC"/>
</dbReference>